<dbReference type="VEuPathDB" id="VectorBase:AALB014938"/>
<accession>A0A182FZC2</accession>
<dbReference type="STRING" id="7167.A0A182FZC2"/>
<protein>
    <submittedName>
        <fullName evidence="1">Uncharacterized protein</fullName>
    </submittedName>
</protein>
<dbReference type="AlphaFoldDB" id="A0A182FZC2"/>
<dbReference type="EnsemblMetazoa" id="AALB014938-RA">
    <property type="protein sequence ID" value="AALB014938-PA"/>
    <property type="gene ID" value="AALB014938"/>
</dbReference>
<name>A0A182FZC2_ANOAL</name>
<organism evidence="1 2">
    <name type="scientific">Anopheles albimanus</name>
    <name type="common">New world malaria mosquito</name>
    <dbReference type="NCBI Taxonomy" id="7167"/>
    <lineage>
        <taxon>Eukaryota</taxon>
        <taxon>Metazoa</taxon>
        <taxon>Ecdysozoa</taxon>
        <taxon>Arthropoda</taxon>
        <taxon>Hexapoda</taxon>
        <taxon>Insecta</taxon>
        <taxon>Pterygota</taxon>
        <taxon>Neoptera</taxon>
        <taxon>Endopterygota</taxon>
        <taxon>Diptera</taxon>
        <taxon>Nematocera</taxon>
        <taxon>Culicoidea</taxon>
        <taxon>Culicidae</taxon>
        <taxon>Anophelinae</taxon>
        <taxon>Anopheles</taxon>
    </lineage>
</organism>
<sequence length="137" mass="15169">AHWSAHPAWWSLKIVAHGGGGLWCVLLRDRFVTDVFHPGERIGDLVARLHLLMHPTVDRVDRDVPIEAGAGNEGRILGAPGHIKVPLVPDDPIVLTTRGHQIVILRAPGKPQHASLMDVEGFGRCRRVPQVPQLHRR</sequence>
<proteinExistence type="predicted"/>
<evidence type="ECO:0000313" key="1">
    <source>
        <dbReference type="EnsemblMetazoa" id="AALB014938-PA"/>
    </source>
</evidence>
<reference evidence="1" key="2">
    <citation type="submission" date="2022-08" db="UniProtKB">
        <authorList>
            <consortium name="EnsemblMetazoa"/>
        </authorList>
    </citation>
    <scope>IDENTIFICATION</scope>
    <source>
        <strain evidence="1">STECLA/ALBI9_A</strain>
    </source>
</reference>
<reference evidence="1 2" key="1">
    <citation type="journal article" date="2017" name="G3 (Bethesda)">
        <title>The Physical Genome Mapping of Anopheles albimanus Corrected Scaffold Misassemblies and Identified Interarm Rearrangements in Genus Anopheles.</title>
        <authorList>
            <person name="Artemov G.N."/>
            <person name="Peery A.N."/>
            <person name="Jiang X."/>
            <person name="Tu Z."/>
            <person name="Stegniy V.N."/>
            <person name="Sharakhova M.V."/>
            <person name="Sharakhov I.V."/>
        </authorList>
    </citation>
    <scope>NUCLEOTIDE SEQUENCE [LARGE SCALE GENOMIC DNA]</scope>
    <source>
        <strain evidence="1 2">ALBI9_A</strain>
    </source>
</reference>
<evidence type="ECO:0000313" key="2">
    <source>
        <dbReference type="Proteomes" id="UP000069272"/>
    </source>
</evidence>
<keyword evidence="2" id="KW-1185">Reference proteome</keyword>
<dbReference type="Proteomes" id="UP000069272">
    <property type="component" value="Chromosome 3R"/>
</dbReference>